<feature type="transmembrane region" description="Helical" evidence="1">
    <location>
        <begin position="253"/>
        <end position="275"/>
    </location>
</feature>
<comment type="caution">
    <text evidence="2">The sequence shown here is derived from an EMBL/GenBank/DDBJ whole genome shotgun (WGS) entry which is preliminary data.</text>
</comment>
<dbReference type="PANTHER" id="PTHR47755">
    <property type="entry name" value="CELL DIVISION PROTEIN FTSX"/>
    <property type="match status" value="1"/>
</dbReference>
<keyword evidence="1" id="KW-1133">Transmembrane helix</keyword>
<keyword evidence="1" id="KW-0812">Transmembrane</keyword>
<feature type="transmembrane region" description="Helical" evidence="1">
    <location>
        <begin position="213"/>
        <end position="233"/>
    </location>
</feature>
<proteinExistence type="predicted"/>
<dbReference type="InterPro" id="IPR004513">
    <property type="entry name" value="FtsX"/>
</dbReference>
<name>A0ABQ1SE57_9SPHN</name>
<accession>A0ABQ1SE57</accession>
<keyword evidence="3" id="KW-1185">Reference proteome</keyword>
<evidence type="ECO:0000256" key="1">
    <source>
        <dbReference type="SAM" id="Phobius"/>
    </source>
</evidence>
<dbReference type="Proteomes" id="UP000619041">
    <property type="component" value="Unassembled WGS sequence"/>
</dbReference>
<reference evidence="3" key="1">
    <citation type="journal article" date="2019" name="Int. J. Syst. Evol. Microbiol.">
        <title>The Global Catalogue of Microorganisms (GCM) 10K type strain sequencing project: providing services to taxonomists for standard genome sequencing and annotation.</title>
        <authorList>
            <consortium name="The Broad Institute Genomics Platform"/>
            <consortium name="The Broad Institute Genome Sequencing Center for Infectious Disease"/>
            <person name="Wu L."/>
            <person name="Ma J."/>
        </authorList>
    </citation>
    <scope>NUCLEOTIDE SEQUENCE [LARGE SCALE GENOMIC DNA]</scope>
    <source>
        <strain evidence="3">CGMCC 1.15959</strain>
    </source>
</reference>
<sequence>MPHARLAGPMPWVIAIMVALTVIAGAGGLALSNLAGTARSELSGAATVQIVEPLVSERDRQTRAAERVLSGLPDVAGLRVVPKEELDALLDPWLGGGEEQAVPVPALIDIELRGPATSARLAALRRAVAPVAPAARIDAQSTWLGPVFAAIASLQWLAVALVVLLALTSAAAVWLAARSALGTNRDTIEIVHLLGGSDAQIARIFQRSVGFDATAGGLVGLALGAAAVLVLGRQFAALGSGMIAGGGLAPTDWLLIAAIPLAGVVIAIVTARLTVLGTLRRML</sequence>
<keyword evidence="2" id="KW-0132">Cell division</keyword>
<keyword evidence="1" id="KW-0472">Membrane</keyword>
<dbReference type="PANTHER" id="PTHR47755:SF1">
    <property type="entry name" value="CELL DIVISION PROTEIN FTSX"/>
    <property type="match status" value="1"/>
</dbReference>
<gene>
    <name evidence="2" type="ORF">GCM10011515_26300</name>
</gene>
<dbReference type="EMBL" id="BMKL01000001">
    <property type="protein sequence ID" value="GGE05508.1"/>
    <property type="molecule type" value="Genomic_DNA"/>
</dbReference>
<feature type="transmembrane region" description="Helical" evidence="1">
    <location>
        <begin position="154"/>
        <end position="177"/>
    </location>
</feature>
<protein>
    <submittedName>
        <fullName evidence="2">Cell division protein FtsX</fullName>
    </submittedName>
</protein>
<dbReference type="GO" id="GO:0051301">
    <property type="term" value="P:cell division"/>
    <property type="evidence" value="ECO:0007669"/>
    <property type="project" value="UniProtKB-KW"/>
</dbReference>
<feature type="transmembrane region" description="Helical" evidence="1">
    <location>
        <begin position="12"/>
        <end position="31"/>
    </location>
</feature>
<evidence type="ECO:0000313" key="2">
    <source>
        <dbReference type="EMBL" id="GGE05508.1"/>
    </source>
</evidence>
<organism evidence="2 3">
    <name type="scientific">Tsuneonella deserti</name>
    <dbReference type="NCBI Taxonomy" id="2035528"/>
    <lineage>
        <taxon>Bacteria</taxon>
        <taxon>Pseudomonadati</taxon>
        <taxon>Pseudomonadota</taxon>
        <taxon>Alphaproteobacteria</taxon>
        <taxon>Sphingomonadales</taxon>
        <taxon>Erythrobacteraceae</taxon>
        <taxon>Tsuneonella</taxon>
    </lineage>
</organism>
<evidence type="ECO:0000313" key="3">
    <source>
        <dbReference type="Proteomes" id="UP000619041"/>
    </source>
</evidence>
<keyword evidence="2" id="KW-0131">Cell cycle</keyword>